<feature type="region of interest" description="Disordered" evidence="5">
    <location>
        <begin position="991"/>
        <end position="1021"/>
    </location>
</feature>
<sequence length="1648" mass="178511">MNRNKRVVSCPNLFPRCNKRLENEINNSSALRKIDNQYAKCAPRVLGRPVKLSDLFTAVVIRGGYRVVCEQRLWNDVARALCLPSACTNSSVGLRRIYYQYLNKYEMSEFPSLAENYLTQNYVDFSSTEAIMSDLSRVPATSVERNLGIDQYLPGGELAHSSHHSFTELSDSLSRTARAGLPDITWPYSTPDKIALERPDPDSAIRQVPGGYTNLNDPARLRDLSELRLAELALESGLPNEIDMALNSLLALSVTPSVTRGSTSIRLAQCSNLLSLILATVGIYDDSSSSFVICDPVWRKQTQLNFLKFWHNMVEDREGRLFLRPDVFINADFDPTDNSDEGSSFVELFAPSIISSIQTIDPRSTLSRVSGLNEDPETARSLLVATILVNLVTPSPACSGNRYEDDDDESEYDALVTRTLSPCAPFGLSAWRENARYIAANPTGLRFAFLAAHARLSGLKQLGLQLLSSLRYPLDPPPVPITLNCPFDWTPLVASGCRLGDLTLSFLARSILNSNDRASLIAGLNFLSNLAKVPDKANETSLLNGLPSVIWPRLAQLVCLPDLAVVCACLDALRCLTNLGHFACLFAWQACQEDDISEPSGLPLSLLQPLLALLTLEGQAMGSQSLHRIKLMQRNPPPMATHPPTQSRPIPVMNVRPHPPPSDWVAQTEHYRTLSSMHSHGIPRSAPHRGYPQSKVERAPLIVSGPPPATPHNLYYGSPVPRPPRVDRPHQLAHGMELPSASNPSGPAYRPPSGSTSCTGLINLLTSTTSSPQCTVPITTSGSTVAPSIVTATTSCTALVPSPSVLTPNTVPSVGCAKLSSTTTALSPSLSELTDRLQMPPPSLPPPSALRRSAKSAQPRSASSTVNSPPATARLKPDPLPPPKIPPSTISSAPPIPLVESSAIENMVDIRCSSSPPASSQTPRVPTPQRLSSHTPAVEHIKQEATETMDNSHSSATSTLVIPISAVNGISSHSSHSTGVPDKLIKFHEEPHESSKPLMNGDLKINPNGNLKEDRVAPSKSNRSNVALFFPVANGLKPGLLQAAMKALEDQNRGERIGSLESKRPESEPILMNGNMEPLCPSPVMSGKNKLTESESPSNNQSQTLLNGIEKPVLDCSDVNTCSMETVPISDVDIKSRAHGTTSHAEATIVNGELEGNSNCSSSSSDANKDPETRTHNSDPTRYWLKRRRRWGSRSRLLTPKRRREHVPSSATTISNFCSPSKTAIATSPLKPLPFQSDPLPDSVLGPSWKPVWSVELNVPASPIPGNKSQSDGDCTSVQDLSEGDKKDANLVTSPQVGDQENGLSGTSGTAITVPISTLPSYMCEWESCSASFEDKSQVSSHVYLMHLVTRSTDSISNPSAYVHPALPVRRCCRWRGCSSSSLARAPFALLTHVLDVHCSPIELDAALYHSYSRDQPKSTSVSTPSATGSNPSSCSSISGLQNLCSTMPADLSPSPSGDPSAWSIVRSLEAKQIQLDLWAAQHHFISANPFSRIPLPILGPNPQPPMIAPPPREGPVTKHLRVSAALVIRNLVTYIEEARSWLLSELPLLSEIVMGCSPSDGSLRTNDACRIIAQCLSICYQTRKNSTSVGPFLPAKSLPDNYIPRELLLPSFRTPHSHSRQRRHHGPSSSLVHRHPVFNVDLDARGS</sequence>
<dbReference type="InterPro" id="IPR001606">
    <property type="entry name" value="ARID_dom"/>
</dbReference>
<feature type="compositionally biased region" description="Basic and acidic residues" evidence="5">
    <location>
        <begin position="1167"/>
        <end position="1179"/>
    </location>
</feature>
<gene>
    <name evidence="8" type="ORF">FGIG_08800</name>
</gene>
<dbReference type="GO" id="GO:0008270">
    <property type="term" value="F:zinc ion binding"/>
    <property type="evidence" value="ECO:0007669"/>
    <property type="project" value="UniProtKB-KW"/>
</dbReference>
<dbReference type="GO" id="GO:0016586">
    <property type="term" value="C:RSC-type complex"/>
    <property type="evidence" value="ECO:0007669"/>
    <property type="project" value="TreeGrafter"/>
</dbReference>
<keyword evidence="4" id="KW-0863">Zinc-finger</keyword>
<dbReference type="PROSITE" id="PS50157">
    <property type="entry name" value="ZINC_FINGER_C2H2_2"/>
    <property type="match status" value="1"/>
</dbReference>
<dbReference type="GO" id="GO:0003677">
    <property type="term" value="F:DNA binding"/>
    <property type="evidence" value="ECO:0007669"/>
    <property type="project" value="InterPro"/>
</dbReference>
<name>A0A504Y7P3_FASGI</name>
<keyword evidence="4" id="KW-0479">Metal-binding</keyword>
<evidence type="ECO:0000256" key="4">
    <source>
        <dbReference type="PROSITE-ProRule" id="PRU00042"/>
    </source>
</evidence>
<evidence type="ECO:0000256" key="3">
    <source>
        <dbReference type="ARBA" id="ARBA00023242"/>
    </source>
</evidence>
<keyword evidence="1" id="KW-0805">Transcription regulation</keyword>
<dbReference type="Gene3D" id="1.10.150.60">
    <property type="entry name" value="ARID DNA-binding domain"/>
    <property type="match status" value="1"/>
</dbReference>
<keyword evidence="4" id="KW-0862">Zinc</keyword>
<proteinExistence type="predicted"/>
<dbReference type="SUPFAM" id="SSF46774">
    <property type="entry name" value="ARID-like"/>
    <property type="match status" value="1"/>
</dbReference>
<keyword evidence="2" id="KW-0804">Transcription</keyword>
<feature type="compositionally biased region" description="Polar residues" evidence="5">
    <location>
        <begin position="855"/>
        <end position="870"/>
    </location>
</feature>
<feature type="compositionally biased region" description="Polar residues" evidence="5">
    <location>
        <begin position="1291"/>
        <end position="1309"/>
    </location>
</feature>
<dbReference type="CDD" id="cd16100">
    <property type="entry name" value="ARID"/>
    <property type="match status" value="1"/>
</dbReference>
<dbReference type="InterPro" id="IPR052406">
    <property type="entry name" value="Chromatin_Remodeling_Comp"/>
</dbReference>
<feature type="region of interest" description="Disordered" evidence="5">
    <location>
        <begin position="911"/>
        <end position="936"/>
    </location>
</feature>
<evidence type="ECO:0000313" key="8">
    <source>
        <dbReference type="EMBL" id="TPP56125.1"/>
    </source>
</evidence>
<dbReference type="SMART" id="SM00501">
    <property type="entry name" value="BRIGHT"/>
    <property type="match status" value="1"/>
</dbReference>
<feature type="compositionally biased region" description="Polar residues" evidence="5">
    <location>
        <begin position="1094"/>
        <end position="1103"/>
    </location>
</feature>
<dbReference type="EMBL" id="SUNJ01014984">
    <property type="protein sequence ID" value="TPP56125.1"/>
    <property type="molecule type" value="Genomic_DNA"/>
</dbReference>
<dbReference type="PANTHER" id="PTHR22970">
    <property type="entry name" value="AT-RICH INTERACTIVE DOMAIN-CONTAINING PROTEIN 2"/>
    <property type="match status" value="1"/>
</dbReference>
<evidence type="ECO:0000259" key="6">
    <source>
        <dbReference type="PROSITE" id="PS50157"/>
    </source>
</evidence>
<feature type="region of interest" description="Disordered" evidence="5">
    <location>
        <begin position="1138"/>
        <end position="1181"/>
    </location>
</feature>
<protein>
    <recommendedName>
        <fullName evidence="10">ARID domain-containing protein</fullName>
    </recommendedName>
</protein>
<feature type="compositionally biased region" description="Polar residues" evidence="5">
    <location>
        <begin position="1267"/>
        <end position="1280"/>
    </location>
</feature>
<feature type="compositionally biased region" description="Pro residues" evidence="5">
    <location>
        <begin position="839"/>
        <end position="848"/>
    </location>
</feature>
<organism evidence="8 9">
    <name type="scientific">Fasciola gigantica</name>
    <name type="common">Giant liver fluke</name>
    <dbReference type="NCBI Taxonomy" id="46835"/>
    <lineage>
        <taxon>Eukaryota</taxon>
        <taxon>Metazoa</taxon>
        <taxon>Spiralia</taxon>
        <taxon>Lophotrochozoa</taxon>
        <taxon>Platyhelminthes</taxon>
        <taxon>Trematoda</taxon>
        <taxon>Digenea</taxon>
        <taxon>Plagiorchiida</taxon>
        <taxon>Echinostomata</taxon>
        <taxon>Echinostomatoidea</taxon>
        <taxon>Fasciolidae</taxon>
        <taxon>Fasciola</taxon>
    </lineage>
</organism>
<evidence type="ECO:0008006" key="10">
    <source>
        <dbReference type="Google" id="ProtNLM"/>
    </source>
</evidence>
<dbReference type="PROSITE" id="PS51011">
    <property type="entry name" value="ARID"/>
    <property type="match status" value="1"/>
</dbReference>
<comment type="caution">
    <text evidence="8">The sequence shown here is derived from an EMBL/GenBank/DDBJ whole genome shotgun (WGS) entry which is preliminary data.</text>
</comment>
<evidence type="ECO:0000256" key="1">
    <source>
        <dbReference type="ARBA" id="ARBA00023015"/>
    </source>
</evidence>
<accession>A0A504Y7P3</accession>
<evidence type="ECO:0000259" key="7">
    <source>
        <dbReference type="PROSITE" id="PS51011"/>
    </source>
</evidence>
<dbReference type="STRING" id="46835.A0A504Y7P3"/>
<dbReference type="SMART" id="SM01014">
    <property type="entry name" value="ARID"/>
    <property type="match status" value="1"/>
</dbReference>
<dbReference type="PROSITE" id="PS00028">
    <property type="entry name" value="ZINC_FINGER_C2H2_1"/>
    <property type="match status" value="1"/>
</dbReference>
<feature type="domain" description="ARID" evidence="7">
    <location>
        <begin position="18"/>
        <end position="110"/>
    </location>
</feature>
<dbReference type="InterPro" id="IPR013087">
    <property type="entry name" value="Znf_C2H2_type"/>
</dbReference>
<feature type="region of interest" description="Disordered" evidence="5">
    <location>
        <begin position="1052"/>
        <end position="1103"/>
    </location>
</feature>
<feature type="compositionally biased region" description="Low complexity" evidence="5">
    <location>
        <begin position="822"/>
        <end position="832"/>
    </location>
</feature>
<feature type="compositionally biased region" description="Basic and acidic residues" evidence="5">
    <location>
        <begin position="1052"/>
        <end position="1067"/>
    </location>
</feature>
<dbReference type="PANTHER" id="PTHR22970:SF14">
    <property type="entry name" value="AT-RICH INTERACTIVE DOMAIN-CONTAINING PROTEIN 2"/>
    <property type="match status" value="1"/>
</dbReference>
<dbReference type="OrthoDB" id="1938591at2759"/>
<feature type="region of interest" description="Disordered" evidence="5">
    <location>
        <begin position="1195"/>
        <end position="1217"/>
    </location>
</feature>
<evidence type="ECO:0000256" key="2">
    <source>
        <dbReference type="ARBA" id="ARBA00023163"/>
    </source>
</evidence>
<dbReference type="SMART" id="SM00355">
    <property type="entry name" value="ZnF_C2H2"/>
    <property type="match status" value="2"/>
</dbReference>
<feature type="compositionally biased region" description="Basic residues" evidence="5">
    <location>
        <begin position="1195"/>
        <end position="1205"/>
    </location>
</feature>
<reference evidence="8 9" key="1">
    <citation type="submission" date="2019-04" db="EMBL/GenBank/DDBJ databases">
        <title>Annotation for the trematode Fasciola gigantica.</title>
        <authorList>
            <person name="Choi Y.-J."/>
        </authorList>
    </citation>
    <scope>NUCLEOTIDE SEQUENCE [LARGE SCALE GENOMIC DNA]</scope>
    <source>
        <strain evidence="8">Uganda_cow_1</strain>
    </source>
</reference>
<keyword evidence="3" id="KW-0539">Nucleus</keyword>
<dbReference type="Pfam" id="PF01388">
    <property type="entry name" value="ARID"/>
    <property type="match status" value="1"/>
</dbReference>
<feature type="compositionally biased region" description="Polar residues" evidence="5">
    <location>
        <begin position="912"/>
        <end position="935"/>
    </location>
</feature>
<evidence type="ECO:0000313" key="9">
    <source>
        <dbReference type="Proteomes" id="UP000316759"/>
    </source>
</evidence>
<keyword evidence="9" id="KW-1185">Reference proteome</keyword>
<evidence type="ECO:0000256" key="5">
    <source>
        <dbReference type="SAM" id="MobiDB-lite"/>
    </source>
</evidence>
<feature type="region of interest" description="Disordered" evidence="5">
    <location>
        <begin position="735"/>
        <end position="755"/>
    </location>
</feature>
<feature type="region of interest" description="Disordered" evidence="5">
    <location>
        <begin position="1262"/>
        <end position="1309"/>
    </location>
</feature>
<dbReference type="InterPro" id="IPR036431">
    <property type="entry name" value="ARID_dom_sf"/>
</dbReference>
<feature type="region of interest" description="Disordered" evidence="5">
    <location>
        <begin position="822"/>
        <end position="896"/>
    </location>
</feature>
<feature type="domain" description="C2H2-type" evidence="6">
    <location>
        <begin position="1322"/>
        <end position="1352"/>
    </location>
</feature>
<dbReference type="Proteomes" id="UP000316759">
    <property type="component" value="Unassembled WGS sequence"/>
</dbReference>